<dbReference type="RefSeq" id="WP_081142267.1">
    <property type="nucleotide sequence ID" value="NZ_CP015363.1"/>
</dbReference>
<accession>A0A1V0N445</accession>
<dbReference type="AlphaFoldDB" id="A0A1V0N445"/>
<dbReference type="InterPro" id="IPR027417">
    <property type="entry name" value="P-loop_NTPase"/>
</dbReference>
<protein>
    <recommendedName>
        <fullName evidence="5">ATP-binding protein</fullName>
    </recommendedName>
</protein>
<evidence type="ECO:0000313" key="3">
    <source>
        <dbReference type="EMBL" id="ARD84856.1"/>
    </source>
</evidence>
<dbReference type="EMBL" id="CP015363">
    <property type="protein sequence ID" value="ARD84856.1"/>
    <property type="molecule type" value="Genomic_DNA"/>
</dbReference>
<evidence type="ECO:0008006" key="5">
    <source>
        <dbReference type="Google" id="ProtNLM"/>
    </source>
</evidence>
<dbReference type="PANTHER" id="PTHR33295:SF8">
    <property type="entry name" value="AAA+ ATPASE DOMAIN-CONTAINING PROTEIN"/>
    <property type="match status" value="1"/>
</dbReference>
<dbReference type="InterPro" id="IPR025420">
    <property type="entry name" value="DUF4143"/>
</dbReference>
<dbReference type="InterPro" id="IPR041682">
    <property type="entry name" value="AAA_14"/>
</dbReference>
<name>A0A1V0N445_9ARCH</name>
<dbReference type="GeneID" id="31676473"/>
<dbReference type="Pfam" id="PF13173">
    <property type="entry name" value="AAA_14"/>
    <property type="match status" value="1"/>
</dbReference>
<organism evidence="3 4">
    <name type="scientific">Ferroplasma acidiphilum</name>
    <dbReference type="NCBI Taxonomy" id="74969"/>
    <lineage>
        <taxon>Archaea</taxon>
        <taxon>Methanobacteriati</taxon>
        <taxon>Thermoplasmatota</taxon>
        <taxon>Thermoplasmata</taxon>
        <taxon>Thermoplasmatales</taxon>
        <taxon>Ferroplasmaceae</taxon>
        <taxon>Ferroplasma</taxon>
    </lineage>
</organism>
<dbReference type="Proteomes" id="UP000192050">
    <property type="component" value="Chromosome"/>
</dbReference>
<evidence type="ECO:0000259" key="1">
    <source>
        <dbReference type="Pfam" id="PF13173"/>
    </source>
</evidence>
<gene>
    <name evidence="3" type="ORF">FAD_0974</name>
</gene>
<dbReference type="PANTHER" id="PTHR33295">
    <property type="entry name" value="ATPASE"/>
    <property type="match status" value="1"/>
</dbReference>
<proteinExistence type="predicted"/>
<reference evidence="3 4" key="1">
    <citation type="submission" date="2011-10" db="EMBL/GenBank/DDBJ databases">
        <title>Metabolic and evolutionary patterns in the extreme acidophile Ferroplasma acidiphilum.</title>
        <authorList>
            <person name="Golyshina O.V."/>
            <person name="Kozyavkin S.A."/>
            <person name="Tatusov R.L."/>
            <person name="Slesarev A.I."/>
            <person name="Golyshin P.N."/>
        </authorList>
    </citation>
    <scope>NUCLEOTIDE SEQUENCE [LARGE SCALE GENOMIC DNA]</scope>
    <source>
        <strain evidence="4">Y</strain>
    </source>
</reference>
<feature type="domain" description="AAA" evidence="1">
    <location>
        <begin position="40"/>
        <end position="161"/>
    </location>
</feature>
<keyword evidence="4" id="KW-1185">Reference proteome</keyword>
<evidence type="ECO:0000313" key="4">
    <source>
        <dbReference type="Proteomes" id="UP000192050"/>
    </source>
</evidence>
<feature type="domain" description="DUF4143" evidence="2">
    <location>
        <begin position="203"/>
        <end position="347"/>
    </location>
</feature>
<dbReference type="Pfam" id="PF13635">
    <property type="entry name" value="DUF4143"/>
    <property type="match status" value="1"/>
</dbReference>
<sequence>MILKETLKRVVNSQRDDLKAFEYGTTREKLEDINLDMPYAIILSGIRRCGKSTLLHQYISNIDNYYYLNFEDVRLNDFDSNDFEKLDNVFKELFKECNYYMFDEIQNIDKWEVFVRQKLDIAKRFLITGSNASLLSRELGTKLTGRHINMELFPFSFKEFLSLENFEANIESFMKYLQEGGFPEYLKYKKEEILRELFIDIIERDIVARHQLRDSKLLKNIALYLLTNTGNEFSYNKLKKTFKLGSVNTVISFIHYLEDSYLLFTIPKFDYSFKKQIMNQKKVYCIDNKLILANSASFSMDYGRLLENSVFLFIRRTYKEIFYYKGNNECDFIVKEKNNIKMAVQVTSELNVDNKKREIDGIIEAVKKFNLSTGLIITLDQEDAFEIENKKILVKPVWKWMLEMI</sequence>
<dbReference type="KEGG" id="fai:FAD_0974"/>
<evidence type="ECO:0000259" key="2">
    <source>
        <dbReference type="Pfam" id="PF13635"/>
    </source>
</evidence>
<dbReference type="OrthoDB" id="371918at2157"/>
<dbReference type="SUPFAM" id="SSF52540">
    <property type="entry name" value="P-loop containing nucleoside triphosphate hydrolases"/>
    <property type="match status" value="1"/>
</dbReference>
<dbReference type="Gene3D" id="3.40.50.300">
    <property type="entry name" value="P-loop containing nucleotide triphosphate hydrolases"/>
    <property type="match status" value="1"/>
</dbReference>